<feature type="transmembrane region" description="Helical" evidence="12">
    <location>
        <begin position="248"/>
        <end position="268"/>
    </location>
</feature>
<dbReference type="NCBIfam" id="TIGR01494">
    <property type="entry name" value="ATPase_P-type"/>
    <property type="match status" value="2"/>
</dbReference>
<protein>
    <submittedName>
        <fullName evidence="14">ATPase</fullName>
    </submittedName>
</protein>
<dbReference type="SUPFAM" id="SSF81653">
    <property type="entry name" value="Calcium ATPase, transduction domain A"/>
    <property type="match status" value="1"/>
</dbReference>
<dbReference type="InterPro" id="IPR050510">
    <property type="entry name" value="Cation_transp_ATPase_P-type"/>
</dbReference>
<dbReference type="SUPFAM" id="SSF81660">
    <property type="entry name" value="Metal cation-transporting ATPase, ATP-binding domain N"/>
    <property type="match status" value="1"/>
</dbReference>
<dbReference type="SFLD" id="SFLDF00027">
    <property type="entry name" value="p-type_atpase"/>
    <property type="match status" value="1"/>
</dbReference>
<feature type="transmembrane region" description="Helical" evidence="12">
    <location>
        <begin position="865"/>
        <end position="882"/>
    </location>
</feature>
<organism evidence="14 15">
    <name type="scientific">Nitrosospira lacus</name>
    <dbReference type="NCBI Taxonomy" id="1288494"/>
    <lineage>
        <taxon>Bacteria</taxon>
        <taxon>Pseudomonadati</taxon>
        <taxon>Pseudomonadota</taxon>
        <taxon>Betaproteobacteria</taxon>
        <taxon>Nitrosomonadales</taxon>
        <taxon>Nitrosomonadaceae</taxon>
        <taxon>Nitrosospira</taxon>
    </lineage>
</organism>
<dbReference type="FunFam" id="3.40.50.1000:FF:000083">
    <property type="entry name" value="Sodium/potassium-transporting ATPase subunit alpha"/>
    <property type="match status" value="1"/>
</dbReference>
<dbReference type="Pfam" id="PF00122">
    <property type="entry name" value="E1-E2_ATPase"/>
    <property type="match status" value="1"/>
</dbReference>
<keyword evidence="11 12" id="KW-0472">Membrane</keyword>
<evidence type="ECO:0000256" key="1">
    <source>
        <dbReference type="ARBA" id="ARBA00004651"/>
    </source>
</evidence>
<dbReference type="Pfam" id="PF00689">
    <property type="entry name" value="Cation_ATPase_C"/>
    <property type="match status" value="1"/>
</dbReference>
<feature type="transmembrane region" description="Helical" evidence="12">
    <location>
        <begin position="55"/>
        <end position="73"/>
    </location>
</feature>
<dbReference type="Gene3D" id="3.40.1110.10">
    <property type="entry name" value="Calcium-transporting ATPase, cytoplasmic domain N"/>
    <property type="match status" value="1"/>
</dbReference>
<accession>A0A1W6SMP8</accession>
<keyword evidence="7" id="KW-0067">ATP-binding</keyword>
<feature type="transmembrane region" description="Helical" evidence="12">
    <location>
        <begin position="85"/>
        <end position="102"/>
    </location>
</feature>
<keyword evidence="9" id="KW-1278">Translocase</keyword>
<feature type="domain" description="Cation-transporting P-type ATPase N-terminal" evidence="13">
    <location>
        <begin position="2"/>
        <end position="75"/>
    </location>
</feature>
<dbReference type="KEGG" id="nlc:EBAPG3_004480"/>
<dbReference type="InterPro" id="IPR006068">
    <property type="entry name" value="ATPase_P-typ_cation-transptr_C"/>
</dbReference>
<evidence type="ECO:0000256" key="10">
    <source>
        <dbReference type="ARBA" id="ARBA00022989"/>
    </source>
</evidence>
<dbReference type="eggNOG" id="COG0474">
    <property type="taxonomic scope" value="Bacteria"/>
</dbReference>
<gene>
    <name evidence="14" type="ORF">EBAPG3_004480</name>
</gene>
<keyword evidence="8" id="KW-0460">Magnesium</keyword>
<dbReference type="GO" id="GO:1902600">
    <property type="term" value="P:proton transmembrane transport"/>
    <property type="evidence" value="ECO:0007669"/>
    <property type="project" value="TreeGrafter"/>
</dbReference>
<dbReference type="OrthoDB" id="8552577at2"/>
<evidence type="ECO:0000313" key="15">
    <source>
        <dbReference type="Proteomes" id="UP000012179"/>
    </source>
</evidence>
<dbReference type="Gene3D" id="2.70.150.10">
    <property type="entry name" value="Calcium-transporting ATPase, cytoplasmic transduction domain A"/>
    <property type="match status" value="1"/>
</dbReference>
<dbReference type="EMBL" id="CP021106">
    <property type="protein sequence ID" value="ARO87088.1"/>
    <property type="molecule type" value="Genomic_DNA"/>
</dbReference>
<dbReference type="InterPro" id="IPR023214">
    <property type="entry name" value="HAD_sf"/>
</dbReference>
<dbReference type="FunFam" id="2.70.150.10:FF:000160">
    <property type="entry name" value="Sarcoplasmic/endoplasmic reticulum calcium ATPase 1"/>
    <property type="match status" value="1"/>
</dbReference>
<dbReference type="GO" id="GO:0005524">
    <property type="term" value="F:ATP binding"/>
    <property type="evidence" value="ECO:0007669"/>
    <property type="project" value="UniProtKB-KW"/>
</dbReference>
<sequence length="900" mass="98403">MRIHQLSPLDAVASLKSTAAGLCCAEVERRLHEYGRNEVEKVVRAPVWLRFIKEFTTFFSLILWVAAGLAFFADWSDPGQDMAKVGYAIVTVILVSGLFSFWQEYRVEQTLAALRKLLPQQAQVLREGKVTRVPAEQLVPGDIVHLEQGDKIPADCRLIEAFGARVNNAAVTGESLPKMREAGPSEADNLIDSKNIVLAGTLMVSGQAKVVVFATGVHTEFGKIAHLTQTAGEEVSPLRKEIAHLSRLTAILAVLIGLLFFSLGWMIGIPFWKAFIFAIGIIVAMVPEGLLPTLTLALVLATQRMAKRNVLIRYLPSVETLGSTTVICTDKTGTLTQGNMMVRRLYLGKTLDSPAGVKEKKGLVDLYQPFFLTAWMCHDLKETGGHGKSAFLGDPMEVALVEMARDLGSGLPVYPRLDEIAFDADRMRLSTVHQAPEGAVLYCKGAPESVLPLCQHVIIDGEIQLLDIEIKASIVQAQDAMAYQGLRVLAFACRKLAVGYDRERLEEDLVFVGLAGLEDPPRPEVPEALRKCQEAGIKVIMVTGDHPGTATAIAREIGMVKSDNPTIITGEQLRRFSSIQLQLALDAQEVIFARVVADQKMRIVEALKKKRHIVAVTGDGVNDAPALKAAHIGIAMGIAGTDVAKEAADMVLLDDNFASIVNAIEEGRAVFENIRKFLTYVLVHNVAELIPYLGFLLFKIPLALTPIQALSIDMGSDTLAALGLGIERPDPQIMRRPPRPQSERLMNWPLAFRAYLFLGLIEAAAAMAAFFFVLNGAGWKYGQNLAAQDPVYMQATTACLSTIIVMQIVNVFLCRSATRSVFSTGFLGNSLIILGVISEIAILLLINYTPWGNSFLGTAPIGEEVWGFVIPFAAAMFILEELRKWLARKRLLNPSSRSDV</sequence>
<keyword evidence="5 12" id="KW-0812">Transmembrane</keyword>
<comment type="similarity">
    <text evidence="2">Belongs to the cation transport ATPase (P-type) (TC 3.A.3) family. Type IIA subfamily.</text>
</comment>
<dbReference type="PROSITE" id="PS00154">
    <property type="entry name" value="ATPASE_E1_E2"/>
    <property type="match status" value="1"/>
</dbReference>
<evidence type="ECO:0000256" key="3">
    <source>
        <dbReference type="ARBA" id="ARBA00022475"/>
    </source>
</evidence>
<keyword evidence="6" id="KW-0547">Nucleotide-binding</keyword>
<dbReference type="GO" id="GO:0015662">
    <property type="term" value="F:P-type ion transporter activity"/>
    <property type="evidence" value="ECO:0007669"/>
    <property type="project" value="UniProtKB-ARBA"/>
</dbReference>
<dbReference type="GO" id="GO:0005886">
    <property type="term" value="C:plasma membrane"/>
    <property type="evidence" value="ECO:0007669"/>
    <property type="project" value="UniProtKB-SubCell"/>
</dbReference>
<dbReference type="PANTHER" id="PTHR43294">
    <property type="entry name" value="SODIUM/POTASSIUM-TRANSPORTING ATPASE SUBUNIT ALPHA"/>
    <property type="match status" value="1"/>
</dbReference>
<feature type="transmembrane region" description="Helical" evidence="12">
    <location>
        <begin position="754"/>
        <end position="779"/>
    </location>
</feature>
<evidence type="ECO:0000256" key="6">
    <source>
        <dbReference type="ARBA" id="ARBA00022741"/>
    </source>
</evidence>
<dbReference type="InterPro" id="IPR059000">
    <property type="entry name" value="ATPase_P-type_domA"/>
</dbReference>
<proteinExistence type="inferred from homology"/>
<dbReference type="Proteomes" id="UP000012179">
    <property type="component" value="Chromosome"/>
</dbReference>
<dbReference type="InterPro" id="IPR008250">
    <property type="entry name" value="ATPase_P-typ_transduc_dom_A_sf"/>
</dbReference>
<dbReference type="PRINTS" id="PR00121">
    <property type="entry name" value="NAKATPASE"/>
</dbReference>
<feature type="transmembrane region" description="Helical" evidence="12">
    <location>
        <begin position="791"/>
        <end position="814"/>
    </location>
</feature>
<dbReference type="SFLD" id="SFLDG00002">
    <property type="entry name" value="C1.7:_P-type_atpase_like"/>
    <property type="match status" value="1"/>
</dbReference>
<keyword evidence="4" id="KW-0597">Phosphoprotein</keyword>
<dbReference type="SUPFAM" id="SSF81665">
    <property type="entry name" value="Calcium ATPase, transmembrane domain M"/>
    <property type="match status" value="1"/>
</dbReference>
<dbReference type="PRINTS" id="PR00119">
    <property type="entry name" value="CATATPASE"/>
</dbReference>
<dbReference type="Pfam" id="PF08282">
    <property type="entry name" value="Hydrolase_3"/>
    <property type="match status" value="1"/>
</dbReference>
<comment type="subcellular location">
    <subcellularLocation>
        <location evidence="1">Cell membrane</location>
        <topology evidence="1">Multi-pass membrane protein</topology>
    </subcellularLocation>
</comment>
<dbReference type="SUPFAM" id="SSF56784">
    <property type="entry name" value="HAD-like"/>
    <property type="match status" value="1"/>
</dbReference>
<dbReference type="InterPro" id="IPR018303">
    <property type="entry name" value="ATPase_P-typ_P_site"/>
</dbReference>
<feature type="transmembrane region" description="Helical" evidence="12">
    <location>
        <begin position="826"/>
        <end position="845"/>
    </location>
</feature>
<evidence type="ECO:0000256" key="5">
    <source>
        <dbReference type="ARBA" id="ARBA00022692"/>
    </source>
</evidence>
<dbReference type="InterPro" id="IPR036412">
    <property type="entry name" value="HAD-like_sf"/>
</dbReference>
<evidence type="ECO:0000256" key="7">
    <source>
        <dbReference type="ARBA" id="ARBA00022840"/>
    </source>
</evidence>
<name>A0A1W6SMP8_9PROT</name>
<evidence type="ECO:0000256" key="9">
    <source>
        <dbReference type="ARBA" id="ARBA00022967"/>
    </source>
</evidence>
<feature type="transmembrane region" description="Helical" evidence="12">
    <location>
        <begin position="274"/>
        <end position="301"/>
    </location>
</feature>
<dbReference type="Pfam" id="PF13246">
    <property type="entry name" value="Cation_ATPase"/>
    <property type="match status" value="1"/>
</dbReference>
<evidence type="ECO:0000256" key="8">
    <source>
        <dbReference type="ARBA" id="ARBA00022842"/>
    </source>
</evidence>
<evidence type="ECO:0000256" key="12">
    <source>
        <dbReference type="SAM" id="Phobius"/>
    </source>
</evidence>
<dbReference type="Gene3D" id="3.40.50.1000">
    <property type="entry name" value="HAD superfamily/HAD-like"/>
    <property type="match status" value="1"/>
</dbReference>
<dbReference type="InterPro" id="IPR001757">
    <property type="entry name" value="P_typ_ATPase"/>
</dbReference>
<dbReference type="RefSeq" id="WP_004174955.1">
    <property type="nucleotide sequence ID" value="NZ_CP021106.3"/>
</dbReference>
<evidence type="ECO:0000256" key="11">
    <source>
        <dbReference type="ARBA" id="ARBA00023136"/>
    </source>
</evidence>
<dbReference type="InterPro" id="IPR044492">
    <property type="entry name" value="P_typ_ATPase_HD_dom"/>
</dbReference>
<reference evidence="14 15" key="1">
    <citation type="journal article" date="2015" name="Int. J. Syst. Evol. Microbiol.">
        <title>Nitrosospira lacus sp. nov., a psychrotolerant, ammonia-oxidizing bacterium from sandy lake sediment.</title>
        <authorList>
            <person name="Urakawa H."/>
            <person name="Garcia J.C."/>
            <person name="Nielsen J.L."/>
            <person name="Le V.Q."/>
            <person name="Kozlowski J.A."/>
            <person name="Stein L.Y."/>
            <person name="Lim C.K."/>
            <person name="Pommerening-Roser A."/>
            <person name="Martens-Habbena W."/>
            <person name="Stahl D.A."/>
            <person name="Klotz M.G."/>
        </authorList>
    </citation>
    <scope>NUCLEOTIDE SEQUENCE [LARGE SCALE GENOMIC DNA]</scope>
    <source>
        <strain evidence="14 15">APG3</strain>
    </source>
</reference>
<dbReference type="PANTHER" id="PTHR43294:SF21">
    <property type="entry name" value="CATION TRANSPORTING ATPASE"/>
    <property type="match status" value="1"/>
</dbReference>
<evidence type="ECO:0000256" key="2">
    <source>
        <dbReference type="ARBA" id="ARBA00005675"/>
    </source>
</evidence>
<dbReference type="InterPro" id="IPR023299">
    <property type="entry name" value="ATPase_P-typ_cyto_dom_N"/>
</dbReference>
<dbReference type="InterPro" id="IPR004014">
    <property type="entry name" value="ATPase_P-typ_cation-transptr_N"/>
</dbReference>
<dbReference type="AlphaFoldDB" id="A0A1W6SMP8"/>
<dbReference type="Gene3D" id="1.20.1110.10">
    <property type="entry name" value="Calcium-transporting ATPase, transmembrane domain"/>
    <property type="match status" value="1"/>
</dbReference>
<evidence type="ECO:0000259" key="13">
    <source>
        <dbReference type="SMART" id="SM00831"/>
    </source>
</evidence>
<dbReference type="GO" id="GO:0019829">
    <property type="term" value="F:ATPase-coupled monoatomic cation transmembrane transporter activity"/>
    <property type="evidence" value="ECO:0007669"/>
    <property type="project" value="TreeGrafter"/>
</dbReference>
<evidence type="ECO:0000313" key="14">
    <source>
        <dbReference type="EMBL" id="ARO87088.1"/>
    </source>
</evidence>
<dbReference type="InterPro" id="IPR023298">
    <property type="entry name" value="ATPase_P-typ_TM_dom_sf"/>
</dbReference>
<dbReference type="GO" id="GO:0016887">
    <property type="term" value="F:ATP hydrolysis activity"/>
    <property type="evidence" value="ECO:0007669"/>
    <property type="project" value="InterPro"/>
</dbReference>
<keyword evidence="3" id="KW-1003">Cell membrane</keyword>
<keyword evidence="10 12" id="KW-1133">Transmembrane helix</keyword>
<keyword evidence="15" id="KW-1185">Reference proteome</keyword>
<dbReference type="SMART" id="SM00831">
    <property type="entry name" value="Cation_ATPase_N"/>
    <property type="match status" value="1"/>
</dbReference>
<dbReference type="SFLD" id="SFLDS00003">
    <property type="entry name" value="Haloacid_Dehalogenase"/>
    <property type="match status" value="1"/>
</dbReference>
<dbReference type="Pfam" id="PF00690">
    <property type="entry name" value="Cation_ATPase_N"/>
    <property type="match status" value="1"/>
</dbReference>
<evidence type="ECO:0000256" key="4">
    <source>
        <dbReference type="ARBA" id="ARBA00022553"/>
    </source>
</evidence>